<dbReference type="RefSeq" id="WP_150187560.1">
    <property type="nucleotide sequence ID" value="NZ_CP029191.1"/>
</dbReference>
<name>A0A5P2CSH5_STRVZ</name>
<accession>A0A5P2CSH5</accession>
<evidence type="ECO:0000313" key="1">
    <source>
        <dbReference type="EMBL" id="QES45250.1"/>
    </source>
</evidence>
<organism evidence="1 2">
    <name type="scientific">Streptomyces venezuelae</name>
    <dbReference type="NCBI Taxonomy" id="54571"/>
    <lineage>
        <taxon>Bacteria</taxon>
        <taxon>Bacillati</taxon>
        <taxon>Actinomycetota</taxon>
        <taxon>Actinomycetes</taxon>
        <taxon>Kitasatosporales</taxon>
        <taxon>Streptomycetaceae</taxon>
        <taxon>Streptomyces</taxon>
    </lineage>
</organism>
<dbReference type="EMBL" id="CP029191">
    <property type="protein sequence ID" value="QES45250.1"/>
    <property type="molecule type" value="Genomic_DNA"/>
</dbReference>
<dbReference type="Proteomes" id="UP000324015">
    <property type="component" value="Chromosome"/>
</dbReference>
<gene>
    <name evidence="1" type="ORF">DEJ49_33465</name>
</gene>
<reference evidence="1 2" key="1">
    <citation type="submission" date="2018-05" db="EMBL/GenBank/DDBJ databases">
        <title>Streptomyces venezuelae.</title>
        <authorList>
            <person name="Kim W."/>
            <person name="Lee N."/>
            <person name="Cho B.-K."/>
        </authorList>
    </citation>
    <scope>NUCLEOTIDE SEQUENCE [LARGE SCALE GENOMIC DNA]</scope>
    <source>
        <strain evidence="1 2">ATCC 14585</strain>
    </source>
</reference>
<dbReference type="AlphaFoldDB" id="A0A5P2CSH5"/>
<protein>
    <submittedName>
        <fullName evidence="1">Uncharacterized protein</fullName>
    </submittedName>
</protein>
<evidence type="ECO:0000313" key="2">
    <source>
        <dbReference type="Proteomes" id="UP000324015"/>
    </source>
</evidence>
<sequence length="160" mass="16497">MAWSASAIFREWVAGPMLQSAGTSFTGLDSDTVKVSLHNNSITPDKDAAVGSTGFNTGQWSTTNEVVDATNWASGGRTLASKTFTTPSTGVAMFDAADLAGGGPVTLANVYGCFVYDDTITGGTVADQGVCYNYFGGSQSVTAGTFTIVFNSNGIARFTV</sequence>
<proteinExistence type="predicted"/>